<protein>
    <recommendedName>
        <fullName evidence="6">NfeD-like C-terminal domain-containing protein</fullName>
    </recommendedName>
</protein>
<feature type="domain" description="NfeD-like C-terminal" evidence="6">
    <location>
        <begin position="94"/>
        <end position="147"/>
    </location>
</feature>
<gene>
    <name evidence="7" type="ORF">METZ01_LOCUS76615</name>
</gene>
<organism evidence="7">
    <name type="scientific">marine metagenome</name>
    <dbReference type="NCBI Taxonomy" id="408172"/>
    <lineage>
        <taxon>unclassified sequences</taxon>
        <taxon>metagenomes</taxon>
        <taxon>ecological metagenomes</taxon>
    </lineage>
</organism>
<dbReference type="AlphaFoldDB" id="A0A381U7R1"/>
<evidence type="ECO:0000256" key="1">
    <source>
        <dbReference type="ARBA" id="ARBA00004141"/>
    </source>
</evidence>
<evidence type="ECO:0000313" key="7">
    <source>
        <dbReference type="EMBL" id="SVA23761.1"/>
    </source>
</evidence>
<dbReference type="PANTHER" id="PTHR33507">
    <property type="entry name" value="INNER MEMBRANE PROTEIN YBBJ"/>
    <property type="match status" value="1"/>
</dbReference>
<evidence type="ECO:0000256" key="3">
    <source>
        <dbReference type="ARBA" id="ARBA00022989"/>
    </source>
</evidence>
<accession>A0A381U7R1</accession>
<reference evidence="7" key="1">
    <citation type="submission" date="2018-05" db="EMBL/GenBank/DDBJ databases">
        <authorList>
            <person name="Lanie J.A."/>
            <person name="Ng W.-L."/>
            <person name="Kazmierczak K.M."/>
            <person name="Andrzejewski T.M."/>
            <person name="Davidsen T.M."/>
            <person name="Wayne K.J."/>
            <person name="Tettelin H."/>
            <person name="Glass J.I."/>
            <person name="Rusch D."/>
            <person name="Podicherti R."/>
            <person name="Tsui H.-C.T."/>
            <person name="Winkler M.E."/>
        </authorList>
    </citation>
    <scope>NUCLEOTIDE SEQUENCE</scope>
</reference>
<evidence type="ECO:0000256" key="4">
    <source>
        <dbReference type="ARBA" id="ARBA00023136"/>
    </source>
</evidence>
<name>A0A381U7R1_9ZZZZ</name>
<dbReference type="InterPro" id="IPR002810">
    <property type="entry name" value="NfeD-like_C"/>
</dbReference>
<keyword evidence="3 5" id="KW-1133">Transmembrane helix</keyword>
<dbReference type="InterPro" id="IPR052165">
    <property type="entry name" value="Membrane_assoc_protease"/>
</dbReference>
<sequence length="149" mass="15952">MELAIALLVIGFVLMFFEVLLPGLVLGACALLSMIASVVVAYTNTDHGNIFLVITLVSLAVFTIGFVYWFPNSFMGKKLTSTSAVGDLGIDLSELVNQTGSAYTNLRPSGKAIIGDQRVDVVTEGTMIDKDTPIQVIAVEGNRVVVREI</sequence>
<evidence type="ECO:0000259" key="6">
    <source>
        <dbReference type="Pfam" id="PF01957"/>
    </source>
</evidence>
<dbReference type="Pfam" id="PF01957">
    <property type="entry name" value="NfeD"/>
    <property type="match status" value="1"/>
</dbReference>
<evidence type="ECO:0000256" key="5">
    <source>
        <dbReference type="SAM" id="Phobius"/>
    </source>
</evidence>
<proteinExistence type="predicted"/>
<feature type="transmembrane region" description="Helical" evidence="5">
    <location>
        <begin position="51"/>
        <end position="70"/>
    </location>
</feature>
<dbReference type="EMBL" id="UINC01005821">
    <property type="protein sequence ID" value="SVA23761.1"/>
    <property type="molecule type" value="Genomic_DNA"/>
</dbReference>
<keyword evidence="2 5" id="KW-0812">Transmembrane</keyword>
<dbReference type="GO" id="GO:0016020">
    <property type="term" value="C:membrane"/>
    <property type="evidence" value="ECO:0007669"/>
    <property type="project" value="UniProtKB-SubCell"/>
</dbReference>
<dbReference type="InterPro" id="IPR012340">
    <property type="entry name" value="NA-bd_OB-fold"/>
</dbReference>
<evidence type="ECO:0000256" key="2">
    <source>
        <dbReference type="ARBA" id="ARBA00022692"/>
    </source>
</evidence>
<dbReference type="Gene3D" id="2.40.50.140">
    <property type="entry name" value="Nucleic acid-binding proteins"/>
    <property type="match status" value="1"/>
</dbReference>
<comment type="subcellular location">
    <subcellularLocation>
        <location evidence="1">Membrane</location>
        <topology evidence="1">Multi-pass membrane protein</topology>
    </subcellularLocation>
</comment>
<keyword evidence="4 5" id="KW-0472">Membrane</keyword>